<evidence type="ECO:0000256" key="9">
    <source>
        <dbReference type="HAMAP-Rule" id="MF_00323"/>
    </source>
</evidence>
<comment type="catalytic activity">
    <reaction evidence="8">
        <text>Fe-coproporphyrin III + 2 H(+) = coproporphyrin III + Fe(2+)</text>
        <dbReference type="Rhea" id="RHEA:49572"/>
        <dbReference type="ChEBI" id="CHEBI:15378"/>
        <dbReference type="ChEBI" id="CHEBI:29033"/>
        <dbReference type="ChEBI" id="CHEBI:68438"/>
        <dbReference type="ChEBI" id="CHEBI:131725"/>
        <dbReference type="EC" id="4.99.1.9"/>
    </reaction>
    <physiologicalReaction direction="right-to-left" evidence="8">
        <dbReference type="Rhea" id="RHEA:49574"/>
    </physiologicalReaction>
</comment>
<evidence type="ECO:0000256" key="10">
    <source>
        <dbReference type="RuleBase" id="RU000607"/>
    </source>
</evidence>
<sequence length="353" mass="39781">MNGTSDGTATVTKPADHPAVTTENIGVLLINLGTPDGTDYWSMRRYLKEFLSDPRVIEAPKLLWWPILNGLILTTRPKRSGEAYAKIWMEEADESPLRFHTRAQGEALADRLGSLDRRVHVDWAMRYGTPSIARGLDRLTARGCRRILLAALYPHYSAATTATAYDKAFDHLRTMRWQPSIRTLPPYHDDMAYIGALRDSVRADLDAARAAEGEPEMLLCSFHGLPKENLTKGDPYHCFCQKTGRLLREALDWPADRFMTVFQSRFGPKEWLQPYADVTVADLARRGVKRLAILSPGFAADCVETLEEIDIGLRETFLENGGEHFRYIPCLNDSVGGTDMLESLIRRELGGWL</sequence>
<dbReference type="InterPro" id="IPR033644">
    <property type="entry name" value="Ferrochelatase_C"/>
</dbReference>
<dbReference type="Proteomes" id="UP000672602">
    <property type="component" value="Unassembled WGS sequence"/>
</dbReference>
<organism evidence="11 12">
    <name type="scientific">Marivibrio halodurans</name>
    <dbReference type="NCBI Taxonomy" id="2039722"/>
    <lineage>
        <taxon>Bacteria</taxon>
        <taxon>Pseudomonadati</taxon>
        <taxon>Pseudomonadota</taxon>
        <taxon>Alphaproteobacteria</taxon>
        <taxon>Rhodospirillales</taxon>
        <taxon>Rhodospirillaceae</taxon>
        <taxon>Marivibrio</taxon>
    </lineage>
</organism>
<evidence type="ECO:0000256" key="6">
    <source>
        <dbReference type="ARBA" id="ARBA00023239"/>
    </source>
</evidence>
<dbReference type="EMBL" id="JAGMWN010000006">
    <property type="protein sequence ID" value="MBP5858160.1"/>
    <property type="molecule type" value="Genomic_DNA"/>
</dbReference>
<keyword evidence="5 9" id="KW-0350">Heme biosynthesis</keyword>
<keyword evidence="4 9" id="KW-0408">Iron</keyword>
<dbReference type="GO" id="GO:0046872">
    <property type="term" value="F:metal ion binding"/>
    <property type="evidence" value="ECO:0007669"/>
    <property type="project" value="UniProtKB-KW"/>
</dbReference>
<evidence type="ECO:0000256" key="4">
    <source>
        <dbReference type="ARBA" id="ARBA00023004"/>
    </source>
</evidence>
<accession>A0A8J7S1I1</accession>
<dbReference type="GO" id="GO:0004325">
    <property type="term" value="F:ferrochelatase activity"/>
    <property type="evidence" value="ECO:0007669"/>
    <property type="project" value="UniProtKB-UniRule"/>
</dbReference>
<dbReference type="PROSITE" id="PS00534">
    <property type="entry name" value="FERROCHELATASE"/>
    <property type="match status" value="1"/>
</dbReference>
<dbReference type="HAMAP" id="MF_00323">
    <property type="entry name" value="Ferrochelatase"/>
    <property type="match status" value="1"/>
</dbReference>
<dbReference type="Pfam" id="PF00762">
    <property type="entry name" value="Ferrochelatase"/>
    <property type="match status" value="1"/>
</dbReference>
<reference evidence="11" key="1">
    <citation type="submission" date="2021-04" db="EMBL/GenBank/DDBJ databases">
        <authorList>
            <person name="Zhang D.-C."/>
        </authorList>
    </citation>
    <scope>NUCLEOTIDE SEQUENCE</scope>
    <source>
        <strain evidence="11">CGMCC 1.15697</strain>
    </source>
</reference>
<dbReference type="CDD" id="cd00419">
    <property type="entry name" value="Ferrochelatase_C"/>
    <property type="match status" value="1"/>
</dbReference>
<evidence type="ECO:0000313" key="12">
    <source>
        <dbReference type="Proteomes" id="UP000672602"/>
    </source>
</evidence>
<name>A0A8J7S1I1_9PROT</name>
<dbReference type="NCBIfam" id="TIGR00109">
    <property type="entry name" value="hemH"/>
    <property type="match status" value="1"/>
</dbReference>
<evidence type="ECO:0000256" key="8">
    <source>
        <dbReference type="ARBA" id="ARBA00024536"/>
    </source>
</evidence>
<dbReference type="InterPro" id="IPR019772">
    <property type="entry name" value="Ferrochelatase_AS"/>
</dbReference>
<evidence type="ECO:0000256" key="7">
    <source>
        <dbReference type="ARBA" id="ARBA00023244"/>
    </source>
</evidence>
<evidence type="ECO:0000256" key="2">
    <source>
        <dbReference type="ARBA" id="ARBA00022490"/>
    </source>
</evidence>
<evidence type="ECO:0000256" key="5">
    <source>
        <dbReference type="ARBA" id="ARBA00023133"/>
    </source>
</evidence>
<evidence type="ECO:0000313" key="11">
    <source>
        <dbReference type="EMBL" id="MBP5858160.1"/>
    </source>
</evidence>
<keyword evidence="12" id="KW-1185">Reference proteome</keyword>
<comment type="catalytic activity">
    <reaction evidence="9 10">
        <text>heme b + 2 H(+) = protoporphyrin IX + Fe(2+)</text>
        <dbReference type="Rhea" id="RHEA:22584"/>
        <dbReference type="ChEBI" id="CHEBI:15378"/>
        <dbReference type="ChEBI" id="CHEBI:29033"/>
        <dbReference type="ChEBI" id="CHEBI:57306"/>
        <dbReference type="ChEBI" id="CHEBI:60344"/>
        <dbReference type="EC" id="4.98.1.1"/>
    </reaction>
</comment>
<evidence type="ECO:0000256" key="3">
    <source>
        <dbReference type="ARBA" id="ARBA00022723"/>
    </source>
</evidence>
<dbReference type="GO" id="GO:0006783">
    <property type="term" value="P:heme biosynthetic process"/>
    <property type="evidence" value="ECO:0007669"/>
    <property type="project" value="UniProtKB-UniRule"/>
</dbReference>
<dbReference type="RefSeq" id="WP_210682732.1">
    <property type="nucleotide sequence ID" value="NZ_JAGMWN010000006.1"/>
</dbReference>
<comment type="subcellular location">
    <subcellularLocation>
        <location evidence="9 10">Cytoplasm</location>
    </subcellularLocation>
</comment>
<dbReference type="FunFam" id="3.40.50.1400:FF:000002">
    <property type="entry name" value="Ferrochelatase"/>
    <property type="match status" value="1"/>
</dbReference>
<keyword evidence="7 9" id="KW-0627">Porphyrin biosynthesis</keyword>
<dbReference type="Gene3D" id="3.40.50.1400">
    <property type="match status" value="2"/>
</dbReference>
<comment type="similarity">
    <text evidence="1 9 10">Belongs to the ferrochelatase family.</text>
</comment>
<keyword evidence="2 9" id="KW-0963">Cytoplasm</keyword>
<comment type="caution">
    <text evidence="11">The sequence shown here is derived from an EMBL/GenBank/DDBJ whole genome shotgun (WGS) entry which is preliminary data.</text>
</comment>
<dbReference type="InterPro" id="IPR033659">
    <property type="entry name" value="Ferrochelatase_N"/>
</dbReference>
<feature type="binding site" evidence="9">
    <location>
        <position position="304"/>
    </location>
    <ligand>
        <name>Fe(2+)</name>
        <dbReference type="ChEBI" id="CHEBI:29033"/>
    </ligand>
</feature>
<comment type="pathway">
    <text evidence="9 10">Porphyrin-containing compound metabolism; protoheme biosynthesis; protoheme from protoporphyrin-IX: step 1/1.</text>
</comment>
<dbReference type="CDD" id="cd03411">
    <property type="entry name" value="Ferrochelatase_N"/>
    <property type="match status" value="1"/>
</dbReference>
<keyword evidence="3 9" id="KW-0479">Metal-binding</keyword>
<proteinExistence type="inferred from homology"/>
<keyword evidence="6 9" id="KW-0456">Lyase</keyword>
<dbReference type="AlphaFoldDB" id="A0A8J7S1I1"/>
<dbReference type="SUPFAM" id="SSF53800">
    <property type="entry name" value="Chelatase"/>
    <property type="match status" value="1"/>
</dbReference>
<gene>
    <name evidence="9" type="primary">hemH</name>
    <name evidence="11" type="ORF">KAJ83_14160</name>
</gene>
<dbReference type="PANTHER" id="PTHR11108:SF1">
    <property type="entry name" value="FERROCHELATASE, MITOCHONDRIAL"/>
    <property type="match status" value="1"/>
</dbReference>
<dbReference type="GO" id="GO:0005737">
    <property type="term" value="C:cytoplasm"/>
    <property type="evidence" value="ECO:0007669"/>
    <property type="project" value="UniProtKB-SubCell"/>
</dbReference>
<dbReference type="PANTHER" id="PTHR11108">
    <property type="entry name" value="FERROCHELATASE"/>
    <property type="match status" value="1"/>
</dbReference>
<comment type="function">
    <text evidence="9 10">Catalyzes the ferrous insertion into protoporphyrin IX.</text>
</comment>
<dbReference type="EC" id="4.98.1.1" evidence="9 10"/>
<feature type="binding site" evidence="9">
    <location>
        <position position="223"/>
    </location>
    <ligand>
        <name>Fe(2+)</name>
        <dbReference type="ChEBI" id="CHEBI:29033"/>
    </ligand>
</feature>
<protein>
    <recommendedName>
        <fullName evidence="9 10">Ferrochelatase</fullName>
        <ecNumber evidence="9 10">4.98.1.1</ecNumber>
    </recommendedName>
    <alternativeName>
        <fullName evidence="9">Heme synthase</fullName>
    </alternativeName>
    <alternativeName>
        <fullName evidence="9">Protoheme ferro-lyase</fullName>
    </alternativeName>
</protein>
<dbReference type="InterPro" id="IPR001015">
    <property type="entry name" value="Ferrochelatase"/>
</dbReference>
<evidence type="ECO:0000256" key="1">
    <source>
        <dbReference type="ARBA" id="ARBA00007718"/>
    </source>
</evidence>
<dbReference type="UniPathway" id="UPA00252">
    <property type="reaction ID" value="UER00325"/>
</dbReference>